<dbReference type="PRINTS" id="PR00756">
    <property type="entry name" value="ALADIPTASE"/>
</dbReference>
<feature type="domain" description="ERAP1-like C-terminal" evidence="13">
    <location>
        <begin position="521"/>
        <end position="848"/>
    </location>
</feature>
<evidence type="ECO:0000259" key="13">
    <source>
        <dbReference type="Pfam" id="PF11838"/>
    </source>
</evidence>
<evidence type="ECO:0000256" key="1">
    <source>
        <dbReference type="ARBA" id="ARBA00010136"/>
    </source>
</evidence>
<dbReference type="OMA" id="WGCITCA"/>
<evidence type="ECO:0000256" key="7">
    <source>
        <dbReference type="ARBA" id="ARBA00023049"/>
    </source>
</evidence>
<dbReference type="InterPro" id="IPR034016">
    <property type="entry name" value="M1_APN-typ"/>
</dbReference>
<dbReference type="Gene3D" id="2.60.40.1910">
    <property type="match status" value="1"/>
</dbReference>
<dbReference type="InterPro" id="IPR024571">
    <property type="entry name" value="ERAP1-like_C_dom"/>
</dbReference>
<keyword evidence="16" id="KW-1185">Reference proteome</keyword>
<dbReference type="FunFam" id="1.10.390.10:FF:000006">
    <property type="entry name" value="Puromycin-sensitive aminopeptidase"/>
    <property type="match status" value="1"/>
</dbReference>
<evidence type="ECO:0000313" key="16">
    <source>
        <dbReference type="Proteomes" id="UP000038009"/>
    </source>
</evidence>
<evidence type="ECO:0000259" key="12">
    <source>
        <dbReference type="Pfam" id="PF01433"/>
    </source>
</evidence>
<dbReference type="GO" id="GO:0070006">
    <property type="term" value="F:metalloaminopeptidase activity"/>
    <property type="evidence" value="ECO:0007669"/>
    <property type="project" value="TreeGrafter"/>
</dbReference>
<dbReference type="OrthoDB" id="275509at2759"/>
<dbReference type="InterPro" id="IPR050344">
    <property type="entry name" value="Peptidase_M1_aminopeptidases"/>
</dbReference>
<dbReference type="Pfam" id="PF11838">
    <property type="entry name" value="ERAP1_C"/>
    <property type="match status" value="1"/>
</dbReference>
<dbReference type="GO" id="GO:0042277">
    <property type="term" value="F:peptide binding"/>
    <property type="evidence" value="ECO:0007669"/>
    <property type="project" value="TreeGrafter"/>
</dbReference>
<keyword evidence="7 11" id="KW-0482">Metalloprotease</keyword>
<dbReference type="EC" id="3.4.11.-" evidence="11"/>
<dbReference type="Gene3D" id="1.10.390.10">
    <property type="entry name" value="Neutral Protease Domain 2"/>
    <property type="match status" value="1"/>
</dbReference>
<feature type="domain" description="Peptidase M1 membrane alanine aminopeptidase" evidence="12">
    <location>
        <begin position="229"/>
        <end position="440"/>
    </location>
</feature>
<evidence type="ECO:0000259" key="14">
    <source>
        <dbReference type="Pfam" id="PF17900"/>
    </source>
</evidence>
<dbReference type="GO" id="GO:0005737">
    <property type="term" value="C:cytoplasm"/>
    <property type="evidence" value="ECO:0007669"/>
    <property type="project" value="TreeGrafter"/>
</dbReference>
<evidence type="ECO:0000256" key="3">
    <source>
        <dbReference type="ARBA" id="ARBA00022670"/>
    </source>
</evidence>
<dbReference type="InterPro" id="IPR001930">
    <property type="entry name" value="Peptidase_M1"/>
</dbReference>
<dbReference type="InterPro" id="IPR014782">
    <property type="entry name" value="Peptidase_M1_dom"/>
</dbReference>
<dbReference type="InterPro" id="IPR045357">
    <property type="entry name" value="Aminopeptidase_N-like_N"/>
</dbReference>
<organism evidence="15 16">
    <name type="scientific">Leptomonas seymouri</name>
    <dbReference type="NCBI Taxonomy" id="5684"/>
    <lineage>
        <taxon>Eukaryota</taxon>
        <taxon>Discoba</taxon>
        <taxon>Euglenozoa</taxon>
        <taxon>Kinetoplastea</taxon>
        <taxon>Metakinetoplastina</taxon>
        <taxon>Trypanosomatida</taxon>
        <taxon>Trypanosomatidae</taxon>
        <taxon>Leishmaniinae</taxon>
        <taxon>Leptomonas</taxon>
    </lineage>
</organism>
<dbReference type="CDD" id="cd09601">
    <property type="entry name" value="M1_APN-Q_like"/>
    <property type="match status" value="1"/>
</dbReference>
<comment type="cofactor">
    <cofactor evidence="9 11">
        <name>Zn(2+)</name>
        <dbReference type="ChEBI" id="CHEBI:29105"/>
    </cofactor>
    <text evidence="9 11">Binds 1 zinc ion per subunit.</text>
</comment>
<dbReference type="EMBL" id="LJSK01000116">
    <property type="protein sequence ID" value="KPI86776.1"/>
    <property type="molecule type" value="Genomic_DNA"/>
</dbReference>
<sequence length="868" mass="97202">MSEPVSVKLQNPYVPIAYNLSIRVDLSTWSYEAEEAVHLERCLAYPDGDTIQLHAAPTMDVTSIKGATLVRRDGKAHTLVLKLDAETMSAADPTLHFRFKHTVNKELRGFYQVHFQHGGKEHRMASTHFEPVSARLFFICHDEPAQRADFSLTVALPKSEEHYTVLSNGPLVKKEVVGDNIVHVFQMVPKCPSYLTACVVGELEHISTTVNNIPISVYTTLGKVDRAQFALDSVEFALKYFENFFQCKYPLPKLDLVAVPDFPIGGMENWGCITCVESVLIDPKKSSVDAKRNVSMLICHEVSHNWFGNLVAVNWWEGLWLKEGFASWCGDYATAVREPKWNALEVAALAVSSALNDDMYEHSHPVEVPILDPADITQIFDSISYDKGMGLVFMLQAFLGDKWGPAVAHYINKYQYKDTKTVQLWEALEESSQLPITEALTSFTTQMGYPMIHVARKDEGHITMRQEPCRFITAAQKCHQTWCAPLVIEGTDSTAGRVTPMLRGNAGLEVALPAELAKSAFVNANPRRTGFYRCRYEDRIFEAWLASYTKLSPADRRALFSDTLAAIRMGYDDIGRLAMIAEAVREHETDIYVLREFIRTMQIFFGAFDDAAVRKTLQKEIFAFLIPVAESLIAAKPGSDTEELRRNFYLDAAVSTILSNWEVVDAAAHPIIHWALEQATNFLGGAEFNAATLRCCLQAYLRLASAEELPGRNAQLYAKLQEVDGNDELCRALIIAMASSPAPDFAIDIMKKCIGSNGVRSQYGVQVFYGLQTNPIFKGTEVWDAFQANFKGVDEQWGGGQFRIQAIVSCVGDTLTGEEAAAQFETFFKTHPLPNARLAIGRAAEDLRIRAWVNNKWKSSLLQLMRRH</sequence>
<dbReference type="GO" id="GO:0005615">
    <property type="term" value="C:extracellular space"/>
    <property type="evidence" value="ECO:0007669"/>
    <property type="project" value="TreeGrafter"/>
</dbReference>
<dbReference type="Gene3D" id="2.60.40.1730">
    <property type="entry name" value="tricorn interacting facor f3 domain"/>
    <property type="match status" value="1"/>
</dbReference>
<protein>
    <recommendedName>
        <fullName evidence="11">Aminopeptidase</fullName>
        <ecNumber evidence="11">3.4.11.-</ecNumber>
    </recommendedName>
</protein>
<dbReference type="PANTHER" id="PTHR11533:SF299">
    <property type="entry name" value="AMINOPEPTIDASE"/>
    <property type="match status" value="1"/>
</dbReference>
<evidence type="ECO:0000256" key="5">
    <source>
        <dbReference type="ARBA" id="ARBA00022801"/>
    </source>
</evidence>
<dbReference type="GO" id="GO:0016020">
    <property type="term" value="C:membrane"/>
    <property type="evidence" value="ECO:0007669"/>
    <property type="project" value="TreeGrafter"/>
</dbReference>
<accession>A0A0N0P5R5</accession>
<dbReference type="Pfam" id="PF01433">
    <property type="entry name" value="Peptidase_M1"/>
    <property type="match status" value="1"/>
</dbReference>
<feature type="binding site" evidence="9">
    <location>
        <position position="323"/>
    </location>
    <ligand>
        <name>Zn(2+)</name>
        <dbReference type="ChEBI" id="CHEBI:29105"/>
        <note>catalytic</note>
    </ligand>
</feature>
<dbReference type="GO" id="GO:0043171">
    <property type="term" value="P:peptide catabolic process"/>
    <property type="evidence" value="ECO:0007669"/>
    <property type="project" value="TreeGrafter"/>
</dbReference>
<evidence type="ECO:0000256" key="9">
    <source>
        <dbReference type="PIRSR" id="PIRSR634016-3"/>
    </source>
</evidence>
<feature type="binding site" evidence="9">
    <location>
        <position position="300"/>
    </location>
    <ligand>
        <name>Zn(2+)</name>
        <dbReference type="ChEBI" id="CHEBI:29105"/>
        <note>catalytic</note>
    </ligand>
</feature>
<keyword evidence="6 9" id="KW-0862">Zinc</keyword>
<dbReference type="InterPro" id="IPR042097">
    <property type="entry name" value="Aminopeptidase_N-like_N_sf"/>
</dbReference>
<evidence type="ECO:0000256" key="2">
    <source>
        <dbReference type="ARBA" id="ARBA00022438"/>
    </source>
</evidence>
<dbReference type="GO" id="GO:0008270">
    <property type="term" value="F:zinc ion binding"/>
    <property type="evidence" value="ECO:0007669"/>
    <property type="project" value="UniProtKB-UniRule"/>
</dbReference>
<feature type="domain" description="Aminopeptidase N-like N-terminal" evidence="14">
    <location>
        <begin position="15"/>
        <end position="195"/>
    </location>
</feature>
<keyword evidence="3 11" id="KW-0645">Protease</keyword>
<dbReference type="SUPFAM" id="SSF63737">
    <property type="entry name" value="Leukotriene A4 hydrolase N-terminal domain"/>
    <property type="match status" value="1"/>
</dbReference>
<proteinExistence type="inferred from homology"/>
<feature type="active site" description="Proton acceptor" evidence="8">
    <location>
        <position position="301"/>
    </location>
</feature>
<evidence type="ECO:0000256" key="10">
    <source>
        <dbReference type="PIRSR" id="PIRSR634016-4"/>
    </source>
</evidence>
<dbReference type="AlphaFoldDB" id="A0A0N0P5R5"/>
<dbReference type="VEuPathDB" id="TriTrypDB:Lsey_0116_0060"/>
<dbReference type="SUPFAM" id="SSF55486">
    <property type="entry name" value="Metalloproteases ('zincins'), catalytic domain"/>
    <property type="match status" value="1"/>
</dbReference>
<name>A0A0N0P5R5_LEPSE</name>
<dbReference type="PANTHER" id="PTHR11533">
    <property type="entry name" value="PROTEASE M1 ZINC METALLOPROTEASE"/>
    <property type="match status" value="1"/>
</dbReference>
<feature type="site" description="Transition state stabilizer" evidence="10">
    <location>
        <position position="385"/>
    </location>
</feature>
<keyword evidence="4 9" id="KW-0479">Metal-binding</keyword>
<comment type="similarity">
    <text evidence="1 11">Belongs to the peptidase M1 family.</text>
</comment>
<dbReference type="FunFam" id="2.60.40.1730:FF:000033">
    <property type="entry name" value="Aminopeptidase"/>
    <property type="match status" value="1"/>
</dbReference>
<keyword evidence="2 11" id="KW-0031">Aminopeptidase</keyword>
<dbReference type="Pfam" id="PF17900">
    <property type="entry name" value="Peptidase_M1_N"/>
    <property type="match status" value="1"/>
</dbReference>
<dbReference type="InterPro" id="IPR027268">
    <property type="entry name" value="Peptidase_M4/M1_CTD_sf"/>
</dbReference>
<evidence type="ECO:0000256" key="4">
    <source>
        <dbReference type="ARBA" id="ARBA00022723"/>
    </source>
</evidence>
<evidence type="ECO:0000256" key="6">
    <source>
        <dbReference type="ARBA" id="ARBA00022833"/>
    </source>
</evidence>
<feature type="binding site" evidence="9">
    <location>
        <position position="304"/>
    </location>
    <ligand>
        <name>Zn(2+)</name>
        <dbReference type="ChEBI" id="CHEBI:29105"/>
        <note>catalytic</note>
    </ligand>
</feature>
<evidence type="ECO:0000256" key="8">
    <source>
        <dbReference type="PIRSR" id="PIRSR634016-1"/>
    </source>
</evidence>
<keyword evidence="5 11" id="KW-0378">Hydrolase</keyword>
<dbReference type="Gene3D" id="1.25.50.20">
    <property type="match status" value="1"/>
</dbReference>
<dbReference type="GO" id="GO:0006508">
    <property type="term" value="P:proteolysis"/>
    <property type="evidence" value="ECO:0007669"/>
    <property type="project" value="UniProtKB-KW"/>
</dbReference>
<reference evidence="15 16" key="1">
    <citation type="journal article" date="2015" name="PLoS Pathog.">
        <title>Leptomonas seymouri: Adaptations to the Dixenous Life Cycle Analyzed by Genome Sequencing, Transcriptome Profiling and Co-infection with Leishmania donovani.</title>
        <authorList>
            <person name="Kraeva N."/>
            <person name="Butenko A."/>
            <person name="Hlavacova J."/>
            <person name="Kostygov A."/>
            <person name="Myskova J."/>
            <person name="Grybchuk D."/>
            <person name="Lestinova T."/>
            <person name="Votypka J."/>
            <person name="Volf P."/>
            <person name="Opperdoes F."/>
            <person name="Flegontov P."/>
            <person name="Lukes J."/>
            <person name="Yurchenko V."/>
        </authorList>
    </citation>
    <scope>NUCLEOTIDE SEQUENCE [LARGE SCALE GENOMIC DNA]</scope>
    <source>
        <strain evidence="15 16">ATCC 30220</strain>
    </source>
</reference>
<dbReference type="Proteomes" id="UP000038009">
    <property type="component" value="Unassembled WGS sequence"/>
</dbReference>
<evidence type="ECO:0000313" key="15">
    <source>
        <dbReference type="EMBL" id="KPI86776.1"/>
    </source>
</evidence>
<gene>
    <name evidence="15" type="ORF">ABL78_4145</name>
</gene>
<comment type="caution">
    <text evidence="15">The sequence shown here is derived from an EMBL/GenBank/DDBJ whole genome shotgun (WGS) entry which is preliminary data.</text>
</comment>
<evidence type="ECO:0000256" key="11">
    <source>
        <dbReference type="RuleBase" id="RU364040"/>
    </source>
</evidence>